<accession>A0A8H8WPL4</accession>
<organism evidence="2 3">
    <name type="scientific">Methylobacterium indicum</name>
    <dbReference type="NCBI Taxonomy" id="1775910"/>
    <lineage>
        <taxon>Bacteria</taxon>
        <taxon>Pseudomonadati</taxon>
        <taxon>Pseudomonadota</taxon>
        <taxon>Alphaproteobacteria</taxon>
        <taxon>Hyphomicrobiales</taxon>
        <taxon>Methylobacteriaceae</taxon>
        <taxon>Methylobacterium</taxon>
    </lineage>
</organism>
<keyword evidence="1" id="KW-1133">Transmembrane helix</keyword>
<protein>
    <submittedName>
        <fullName evidence="2">Uncharacterized protein</fullName>
    </submittedName>
</protein>
<dbReference type="EMBL" id="AP024145">
    <property type="protein sequence ID" value="BCM82019.1"/>
    <property type="molecule type" value="Genomic_DNA"/>
</dbReference>
<evidence type="ECO:0000313" key="3">
    <source>
        <dbReference type="Proteomes" id="UP000663508"/>
    </source>
</evidence>
<evidence type="ECO:0000313" key="2">
    <source>
        <dbReference type="EMBL" id="BCM82019.1"/>
    </source>
</evidence>
<gene>
    <name evidence="2" type="ORF">mvi_04800</name>
</gene>
<sequence length="166" mass="17265">MPRLLGVERALDRRDRVGRGHADALVEDHPAADLAALGPVARRAAAAAGPVVPRAVLALTIVTLTILALALVTRTILARGVLAGGAGRLRRGLGGLILVHRHLPYPFADGGRRGTCRPLVAPADPVWCLKSSPGGPVHRPGCPWAEGRIAGVPRSSGVTLRPSPNR</sequence>
<dbReference type="AlphaFoldDB" id="A0A8H8WPL4"/>
<keyword evidence="1" id="KW-0812">Transmembrane</keyword>
<keyword evidence="1" id="KW-0472">Membrane</keyword>
<dbReference type="KEGG" id="mind:mvi_04800"/>
<name>A0A8H8WPL4_9HYPH</name>
<proteinExistence type="predicted"/>
<feature type="transmembrane region" description="Helical" evidence="1">
    <location>
        <begin position="51"/>
        <end position="72"/>
    </location>
</feature>
<reference evidence="2" key="1">
    <citation type="submission" date="2020-11" db="EMBL/GenBank/DDBJ databases">
        <title>Complete genome sequence of a novel pathogenic Methylobacterium strain isolated from rice in Vietnam.</title>
        <authorList>
            <person name="Lai K."/>
            <person name="Okazaki S."/>
            <person name="Higashi K."/>
            <person name="Mori H."/>
            <person name="Toyoda A."/>
            <person name="Kurokawa K."/>
        </authorList>
    </citation>
    <scope>NUCLEOTIDE SEQUENCE</scope>
    <source>
        <strain evidence="2">VL1</strain>
    </source>
</reference>
<dbReference type="Proteomes" id="UP000663508">
    <property type="component" value="Chromosome"/>
</dbReference>
<evidence type="ECO:0000256" key="1">
    <source>
        <dbReference type="SAM" id="Phobius"/>
    </source>
</evidence>